<protein>
    <submittedName>
        <fullName evidence="1">Uncharacterized protein</fullName>
    </submittedName>
</protein>
<accession>A0A1Z4GB29</accession>
<proteinExistence type="predicted"/>
<dbReference type="SUPFAM" id="SSF52540">
    <property type="entry name" value="P-loop containing nucleoside triphosphate hydrolases"/>
    <property type="match status" value="1"/>
</dbReference>
<dbReference type="Gene3D" id="3.40.50.300">
    <property type="entry name" value="P-loop containing nucleotide triphosphate hydrolases"/>
    <property type="match status" value="1"/>
</dbReference>
<dbReference type="AlphaFoldDB" id="A0A1Z4GB29"/>
<sequence>MLGKLGDRITRIMAIDLRKFYQTTNPSKTLFVNNGVDDKFYIDFSSVRGGDIICKLKDKIGFWQPDEPTCTLFTGHIGCGKSTELLRLQAELEKADFHVVYFESSEDLVTTDVDIADVMLAIARRVSQSLDKITLAEPKKFNELLQGALRVLNAEVTSAEFKVPGVGDVGFSSETDKFSLSLGIGKITTKTKSDPTSREKLNQFLAPQKVNLLAAINQELLEPAIAKLKQQGKAGLVVIVDNLDRIDNRVKAWGRPQQEYLFVDQGEFMTKLNCHVVYTMPLSLKFSNDYGMLTQRFPEDPKVLPMVPVKFPDGLVHAQGMELMQDMVLARAFPELAPAERRNKITEIFDSVATLERLCLMSGGHVRDLLRLLNSLIQEEMKLPLRRETLEKVIRERRNEMMMPISQKEWQLLRDVKQSKTVSDDDGYQKLIRSRFVFEYRDGDKPWFDVNPILDEAGELLS</sequence>
<evidence type="ECO:0000313" key="1">
    <source>
        <dbReference type="EMBL" id="BAY14724.1"/>
    </source>
</evidence>
<reference evidence="1 2" key="1">
    <citation type="submission" date="2017-06" db="EMBL/GenBank/DDBJ databases">
        <title>Genome sequencing of cyanobaciteial culture collection at National Institute for Environmental Studies (NIES).</title>
        <authorList>
            <person name="Hirose Y."/>
            <person name="Shimura Y."/>
            <person name="Fujisawa T."/>
            <person name="Nakamura Y."/>
            <person name="Kawachi M."/>
        </authorList>
    </citation>
    <scope>NUCLEOTIDE SEQUENCE [LARGE SCALE GENOMIC DNA]</scope>
    <source>
        <strain evidence="1 2">NIES-21</strain>
    </source>
</reference>
<dbReference type="Proteomes" id="UP000218287">
    <property type="component" value="Chromosome"/>
</dbReference>
<gene>
    <name evidence="1" type="ORF">NIES21_04820</name>
</gene>
<name>A0A1Z4GB29_9CYAN</name>
<evidence type="ECO:0000313" key="2">
    <source>
        <dbReference type="Proteomes" id="UP000218287"/>
    </source>
</evidence>
<organism evidence="1 2">
    <name type="scientific">Anabaenopsis circularis NIES-21</name>
    <dbReference type="NCBI Taxonomy" id="1085406"/>
    <lineage>
        <taxon>Bacteria</taxon>
        <taxon>Bacillati</taxon>
        <taxon>Cyanobacteriota</taxon>
        <taxon>Cyanophyceae</taxon>
        <taxon>Nostocales</taxon>
        <taxon>Nodulariaceae</taxon>
        <taxon>Anabaenopsis</taxon>
    </lineage>
</organism>
<keyword evidence="2" id="KW-1185">Reference proteome</keyword>
<dbReference type="InterPro" id="IPR027417">
    <property type="entry name" value="P-loop_NTPase"/>
</dbReference>
<dbReference type="EMBL" id="AP018174">
    <property type="protein sequence ID" value="BAY14724.1"/>
    <property type="molecule type" value="Genomic_DNA"/>
</dbReference>